<dbReference type="EC" id="1.5.1.2" evidence="5 6"/>
<keyword evidence="5" id="KW-0963">Cytoplasm</keyword>
<comment type="catalytic activity">
    <reaction evidence="5">
        <text>L-proline + NAD(+) = (S)-1-pyrroline-5-carboxylate + NADH + 2 H(+)</text>
        <dbReference type="Rhea" id="RHEA:14105"/>
        <dbReference type="ChEBI" id="CHEBI:15378"/>
        <dbReference type="ChEBI" id="CHEBI:17388"/>
        <dbReference type="ChEBI" id="CHEBI:57540"/>
        <dbReference type="ChEBI" id="CHEBI:57945"/>
        <dbReference type="ChEBI" id="CHEBI:60039"/>
        <dbReference type="EC" id="1.5.1.2"/>
    </reaction>
</comment>
<dbReference type="PIRSF" id="PIRSF000193">
    <property type="entry name" value="Pyrrol-5-carb_rd"/>
    <property type="match status" value="1"/>
</dbReference>
<dbReference type="InterPro" id="IPR029036">
    <property type="entry name" value="P5CR_dimer"/>
</dbReference>
<feature type="domain" description="Pyrroline-5-carboxylate reductase catalytic N-terminal" evidence="7">
    <location>
        <begin position="2"/>
        <end position="93"/>
    </location>
</feature>
<accession>A0ABM7NM61</accession>
<evidence type="ECO:0000256" key="6">
    <source>
        <dbReference type="NCBIfam" id="TIGR00112"/>
    </source>
</evidence>
<dbReference type="Gene3D" id="1.10.3730.10">
    <property type="entry name" value="ProC C-terminal domain-like"/>
    <property type="match status" value="1"/>
</dbReference>
<evidence type="ECO:0000259" key="8">
    <source>
        <dbReference type="Pfam" id="PF14748"/>
    </source>
</evidence>
<evidence type="ECO:0000313" key="9">
    <source>
        <dbReference type="EMBL" id="BCS81207.1"/>
    </source>
</evidence>
<dbReference type="RefSeq" id="WP_207182528.1">
    <property type="nucleotide sequence ID" value="NZ_AP024480.1"/>
</dbReference>
<keyword evidence="2 5" id="KW-0641">Proline biosynthesis</keyword>
<dbReference type="NCBIfam" id="TIGR00112">
    <property type="entry name" value="proC"/>
    <property type="match status" value="1"/>
</dbReference>
<comment type="similarity">
    <text evidence="1 5">Belongs to the pyrroline-5-carboxylate reductase family.</text>
</comment>
<evidence type="ECO:0000313" key="10">
    <source>
        <dbReference type="Proteomes" id="UP000663623"/>
    </source>
</evidence>
<dbReference type="Pfam" id="PF14748">
    <property type="entry name" value="P5CR_dimer"/>
    <property type="match status" value="1"/>
</dbReference>
<keyword evidence="5" id="KW-0028">Amino-acid biosynthesis</keyword>
<dbReference type="Proteomes" id="UP000663623">
    <property type="component" value="Chromosome"/>
</dbReference>
<comment type="pathway">
    <text evidence="5">Amino-acid biosynthesis; L-proline biosynthesis; L-proline from L-glutamate 5-semialdehyde: step 1/1.</text>
</comment>
<comment type="catalytic activity">
    <reaction evidence="5">
        <text>L-proline + NADP(+) = (S)-1-pyrroline-5-carboxylate + NADPH + 2 H(+)</text>
        <dbReference type="Rhea" id="RHEA:14109"/>
        <dbReference type="ChEBI" id="CHEBI:15378"/>
        <dbReference type="ChEBI" id="CHEBI:17388"/>
        <dbReference type="ChEBI" id="CHEBI:57783"/>
        <dbReference type="ChEBI" id="CHEBI:58349"/>
        <dbReference type="ChEBI" id="CHEBI:60039"/>
        <dbReference type="EC" id="1.5.1.2"/>
    </reaction>
</comment>
<evidence type="ECO:0000256" key="4">
    <source>
        <dbReference type="ARBA" id="ARBA00023002"/>
    </source>
</evidence>
<dbReference type="HAMAP" id="MF_01925">
    <property type="entry name" value="P5C_reductase"/>
    <property type="match status" value="1"/>
</dbReference>
<dbReference type="Gene3D" id="3.40.50.720">
    <property type="entry name" value="NAD(P)-binding Rossmann-like Domain"/>
    <property type="match status" value="1"/>
</dbReference>
<protein>
    <recommendedName>
        <fullName evidence="5 6">Pyrroline-5-carboxylate reductase</fullName>
        <shortName evidence="5">P5C reductase</shortName>
        <shortName evidence="5">P5CR</shortName>
        <ecNumber evidence="5 6">1.5.1.2</ecNumber>
    </recommendedName>
    <alternativeName>
        <fullName evidence="5">PCA reductase</fullName>
    </alternativeName>
</protein>
<feature type="domain" description="Pyrroline-5-carboxylate reductase dimerisation" evidence="8">
    <location>
        <begin position="155"/>
        <end position="258"/>
    </location>
</feature>
<dbReference type="SUPFAM" id="SSF48179">
    <property type="entry name" value="6-phosphogluconate dehydrogenase C-terminal domain-like"/>
    <property type="match status" value="1"/>
</dbReference>
<sequence>MKIGIIGCGNMASSIAHSIKQSIGAQLFCYDIDTDKANRFSQVYGAIRMNNEIETVESSSIIIIAVKPKDIFDVLEKIKDGISEKIIVSIVAGISISKIKEVIGDKKIVRVMPNINISVQKGVMGICFSEEVTNDEKEKIINLFKSMGEVIVTYEKYMDAITAIFGSGPAFVAHFIESFVDAAVKLGFPRQESLNLILTLFEGTVVNMKNNMLTTQQIKDMVTSPGGTTIEGLVEFERRAVKGAIIDGILKAFERSKNIL</sequence>
<dbReference type="PANTHER" id="PTHR11645">
    <property type="entry name" value="PYRROLINE-5-CARBOXYLATE REDUCTASE"/>
    <property type="match status" value="1"/>
</dbReference>
<comment type="subcellular location">
    <subcellularLocation>
        <location evidence="5">Cytoplasm</location>
    </subcellularLocation>
</comment>
<keyword evidence="4 5" id="KW-0560">Oxidoreductase</keyword>
<evidence type="ECO:0000256" key="3">
    <source>
        <dbReference type="ARBA" id="ARBA00022857"/>
    </source>
</evidence>
<comment type="function">
    <text evidence="5">Catalyzes the reduction of 1-pyrroline-5-carboxylate (PCA) to L-proline.</text>
</comment>
<keyword evidence="3 5" id="KW-0521">NADP</keyword>
<organism evidence="9 10">
    <name type="scientific">Caldicellulosiruptor diazotrophicus</name>
    <dbReference type="NCBI Taxonomy" id="2806205"/>
    <lineage>
        <taxon>Bacteria</taxon>
        <taxon>Bacillati</taxon>
        <taxon>Bacillota</taxon>
        <taxon>Bacillota incertae sedis</taxon>
        <taxon>Caldicellulosiruptorales</taxon>
        <taxon>Caldicellulosiruptoraceae</taxon>
        <taxon>Caldicellulosiruptor</taxon>
    </lineage>
</organism>
<dbReference type="SUPFAM" id="SSF51735">
    <property type="entry name" value="NAD(P)-binding Rossmann-fold domains"/>
    <property type="match status" value="1"/>
</dbReference>
<proteinExistence type="inferred from homology"/>
<dbReference type="InterPro" id="IPR008927">
    <property type="entry name" value="6-PGluconate_DH-like_C_sf"/>
</dbReference>
<dbReference type="PANTHER" id="PTHR11645:SF0">
    <property type="entry name" value="PYRROLINE-5-CARBOXYLATE REDUCTASE 3"/>
    <property type="match status" value="1"/>
</dbReference>
<gene>
    <name evidence="5 9" type="primary">proC</name>
    <name evidence="9" type="ORF">CaldiYA01_11670</name>
</gene>
<evidence type="ECO:0000259" key="7">
    <source>
        <dbReference type="Pfam" id="PF03807"/>
    </source>
</evidence>
<dbReference type="Pfam" id="PF03807">
    <property type="entry name" value="F420_oxidored"/>
    <property type="match status" value="1"/>
</dbReference>
<evidence type="ECO:0000256" key="2">
    <source>
        <dbReference type="ARBA" id="ARBA00022650"/>
    </source>
</evidence>
<dbReference type="InterPro" id="IPR000304">
    <property type="entry name" value="Pyrroline-COOH_reductase"/>
</dbReference>
<dbReference type="InterPro" id="IPR036291">
    <property type="entry name" value="NAD(P)-bd_dom_sf"/>
</dbReference>
<evidence type="ECO:0000256" key="1">
    <source>
        <dbReference type="ARBA" id="ARBA00005525"/>
    </source>
</evidence>
<dbReference type="InterPro" id="IPR028939">
    <property type="entry name" value="P5C_Rdtase_cat_N"/>
</dbReference>
<dbReference type="EMBL" id="AP024480">
    <property type="protein sequence ID" value="BCS81207.1"/>
    <property type="molecule type" value="Genomic_DNA"/>
</dbReference>
<reference evidence="9 10" key="1">
    <citation type="submission" date="2021-02" db="EMBL/GenBank/DDBJ databases">
        <title>Nitrogen-fixing ability and nitrogen fixation related genes of thermophilic fermentative bacteria in the genus Caldicellulosiruptor.</title>
        <authorList>
            <person name="Chen Y."/>
            <person name="Nishihara A."/>
            <person name="Haruta S."/>
        </authorList>
    </citation>
    <scope>NUCLEOTIDE SEQUENCE [LARGE SCALE GENOMIC DNA]</scope>
    <source>
        <strain evidence="9 10">YA01</strain>
    </source>
</reference>
<evidence type="ECO:0000256" key="5">
    <source>
        <dbReference type="HAMAP-Rule" id="MF_01925"/>
    </source>
</evidence>
<name>A0ABM7NM61_9FIRM</name>
<keyword evidence="10" id="KW-1185">Reference proteome</keyword>